<evidence type="ECO:0000313" key="3">
    <source>
        <dbReference type="EMBL" id="JAG58845.1"/>
    </source>
</evidence>
<dbReference type="EMBL" id="GBHO01017796">
    <property type="protein sequence ID" value="JAG25808.1"/>
    <property type="molecule type" value="Transcribed_RNA"/>
</dbReference>
<reference evidence="3" key="3">
    <citation type="submission" date="2014-09" db="EMBL/GenBank/DDBJ databases">
        <authorList>
            <person name="Magalhaes I.L.F."/>
            <person name="Oliveira U."/>
            <person name="Santos F.R."/>
            <person name="Vidigal T.H.D.A."/>
            <person name="Brescovit A.D."/>
            <person name="Santos A.J."/>
        </authorList>
    </citation>
    <scope>NUCLEOTIDE SEQUENCE</scope>
</reference>
<reference evidence="1" key="2">
    <citation type="submission" date="2014-07" db="EMBL/GenBank/DDBJ databases">
        <authorList>
            <person name="Hull J."/>
        </authorList>
    </citation>
    <scope>NUCLEOTIDE SEQUENCE</scope>
</reference>
<accession>A0A0A9Y3W8</accession>
<organism evidence="1">
    <name type="scientific">Lygus hesperus</name>
    <name type="common">Western plant bug</name>
    <dbReference type="NCBI Taxonomy" id="30085"/>
    <lineage>
        <taxon>Eukaryota</taxon>
        <taxon>Metazoa</taxon>
        <taxon>Ecdysozoa</taxon>
        <taxon>Arthropoda</taxon>
        <taxon>Hexapoda</taxon>
        <taxon>Insecta</taxon>
        <taxon>Pterygota</taxon>
        <taxon>Neoptera</taxon>
        <taxon>Paraneoptera</taxon>
        <taxon>Hemiptera</taxon>
        <taxon>Heteroptera</taxon>
        <taxon>Panheteroptera</taxon>
        <taxon>Cimicomorpha</taxon>
        <taxon>Miridae</taxon>
        <taxon>Mirini</taxon>
        <taxon>Lygus</taxon>
    </lineage>
</organism>
<sequence>MATRLQRAMPAFLYYVSHYRGQLAMIVCRNGHHIFGTICAVDMRTDLVWLSQAIVRRGEDARDITTGYTSVNAYGIQAMVITTRYPIEPTRYDLAETIWRTAVREQAENRFDITQPLCSEDYRGLQHILELCLGPLTGRHYHLGAHPK</sequence>
<proteinExistence type="predicted"/>
<dbReference type="EMBL" id="GBRD01006976">
    <property type="protein sequence ID" value="JAG58845.1"/>
    <property type="molecule type" value="Transcribed_RNA"/>
</dbReference>
<dbReference type="AlphaFoldDB" id="A0A0A9Y3W8"/>
<gene>
    <name evidence="1" type="primary">Dnah1_1</name>
    <name evidence="2" type="synonym">Dnah1_6</name>
    <name evidence="1" type="ORF">CM83_1067</name>
    <name evidence="2" type="ORF">CM83_1068</name>
</gene>
<protein>
    <submittedName>
        <fullName evidence="1">Dynein heavy chain 1, axonemal</fullName>
    </submittedName>
</protein>
<evidence type="ECO:0000313" key="1">
    <source>
        <dbReference type="EMBL" id="JAG25808.1"/>
    </source>
</evidence>
<evidence type="ECO:0000313" key="2">
    <source>
        <dbReference type="EMBL" id="JAG25809.1"/>
    </source>
</evidence>
<name>A0A0A9Y3W8_LYGHE</name>
<dbReference type="EMBL" id="GBHO01017795">
    <property type="protein sequence ID" value="JAG25809.1"/>
    <property type="molecule type" value="Transcribed_RNA"/>
</dbReference>
<reference evidence="1" key="1">
    <citation type="journal article" date="2014" name="PLoS ONE">
        <title>Transcriptome-Based Identification of ABC Transporters in the Western Tarnished Plant Bug Lygus hesperus.</title>
        <authorList>
            <person name="Hull J.J."/>
            <person name="Chaney K."/>
            <person name="Geib S.M."/>
            <person name="Fabrick J.A."/>
            <person name="Brent C.S."/>
            <person name="Walsh D."/>
            <person name="Lavine L.C."/>
        </authorList>
    </citation>
    <scope>NUCLEOTIDE SEQUENCE</scope>
</reference>